<proteinExistence type="predicted"/>
<keyword evidence="3" id="KW-1185">Reference proteome</keyword>
<feature type="compositionally biased region" description="Basic and acidic residues" evidence="1">
    <location>
        <begin position="25"/>
        <end position="34"/>
    </location>
</feature>
<evidence type="ECO:0000313" key="3">
    <source>
        <dbReference type="Proteomes" id="UP001055172"/>
    </source>
</evidence>
<name>A0AA37LQ63_9PEZI</name>
<sequence>MIDVSIAEDASYAELETVVVPQLSDVHRRPKSDSSEDAIWSNYGGSSSSQVTSAVCHNLL</sequence>
<dbReference type="EMBL" id="BPPX01000005">
    <property type="protein sequence ID" value="GJC80082.1"/>
    <property type="molecule type" value="Genomic_DNA"/>
</dbReference>
<dbReference type="AlphaFoldDB" id="A0AA37LQ63"/>
<evidence type="ECO:0000313" key="2">
    <source>
        <dbReference type="EMBL" id="GJC80082.1"/>
    </source>
</evidence>
<gene>
    <name evidence="2" type="ORF">ColLi_02920</name>
</gene>
<feature type="compositionally biased region" description="Polar residues" evidence="1">
    <location>
        <begin position="43"/>
        <end position="52"/>
    </location>
</feature>
<reference evidence="2 3" key="1">
    <citation type="submission" date="2021-07" db="EMBL/GenBank/DDBJ databases">
        <title>Genome data of Colletotrichum spaethianum.</title>
        <authorList>
            <person name="Utami Y.D."/>
            <person name="Hiruma K."/>
        </authorList>
    </citation>
    <scope>NUCLEOTIDE SEQUENCE [LARGE SCALE GENOMIC DNA]</scope>
    <source>
        <strain evidence="2 3">MAFF 242679</strain>
    </source>
</reference>
<feature type="region of interest" description="Disordered" evidence="1">
    <location>
        <begin position="25"/>
        <end position="52"/>
    </location>
</feature>
<organism evidence="2 3">
    <name type="scientific">Colletotrichum liriopes</name>
    <dbReference type="NCBI Taxonomy" id="708192"/>
    <lineage>
        <taxon>Eukaryota</taxon>
        <taxon>Fungi</taxon>
        <taxon>Dikarya</taxon>
        <taxon>Ascomycota</taxon>
        <taxon>Pezizomycotina</taxon>
        <taxon>Sordariomycetes</taxon>
        <taxon>Hypocreomycetidae</taxon>
        <taxon>Glomerellales</taxon>
        <taxon>Glomerellaceae</taxon>
        <taxon>Colletotrichum</taxon>
        <taxon>Colletotrichum spaethianum species complex</taxon>
    </lineage>
</organism>
<dbReference type="Proteomes" id="UP001055172">
    <property type="component" value="Unassembled WGS sequence"/>
</dbReference>
<accession>A0AA37LQ63</accession>
<protein>
    <submittedName>
        <fullName evidence="2">Uncharacterized protein</fullName>
    </submittedName>
</protein>
<evidence type="ECO:0000256" key="1">
    <source>
        <dbReference type="SAM" id="MobiDB-lite"/>
    </source>
</evidence>
<comment type="caution">
    <text evidence="2">The sequence shown here is derived from an EMBL/GenBank/DDBJ whole genome shotgun (WGS) entry which is preliminary data.</text>
</comment>